<dbReference type="InterPro" id="IPR029058">
    <property type="entry name" value="AB_hydrolase_fold"/>
</dbReference>
<dbReference type="InterPro" id="IPR018712">
    <property type="entry name" value="Tle1-like_cat"/>
</dbReference>
<accession>A0AAE3IZK3</accession>
<dbReference type="PANTHER" id="PTHR33840:SF1">
    <property type="entry name" value="TLE1 PHOSPHOLIPASE DOMAIN-CONTAINING PROTEIN"/>
    <property type="match status" value="1"/>
</dbReference>
<evidence type="ECO:0000259" key="1">
    <source>
        <dbReference type="Pfam" id="PF09994"/>
    </source>
</evidence>
<protein>
    <submittedName>
        <fullName evidence="2">DUF2235 domain-containing protein</fullName>
    </submittedName>
</protein>
<dbReference type="RefSeq" id="WP_263953845.1">
    <property type="nucleotide sequence ID" value="NZ_JAOYFC010000002.1"/>
</dbReference>
<dbReference type="SUPFAM" id="SSF53474">
    <property type="entry name" value="alpha/beta-Hydrolases"/>
    <property type="match status" value="1"/>
</dbReference>
<reference evidence="2" key="1">
    <citation type="submission" date="2022-10" db="EMBL/GenBank/DDBJ databases">
        <authorList>
            <person name="Yue Y."/>
        </authorList>
    </citation>
    <scope>NUCLEOTIDE SEQUENCE</scope>
    <source>
        <strain evidence="2">Z654</strain>
    </source>
</reference>
<feature type="domain" description="T6SS Phospholipase effector Tle1-like catalytic" evidence="1">
    <location>
        <begin position="32"/>
        <end position="282"/>
    </location>
</feature>
<dbReference type="Proteomes" id="UP001208041">
    <property type="component" value="Unassembled WGS sequence"/>
</dbReference>
<proteinExistence type="predicted"/>
<comment type="caution">
    <text evidence="2">The sequence shown here is derived from an EMBL/GenBank/DDBJ whole genome shotgun (WGS) entry which is preliminary data.</text>
</comment>
<dbReference type="Pfam" id="PF09994">
    <property type="entry name" value="T6SS_Tle1-like_cat"/>
    <property type="match status" value="1"/>
</dbReference>
<dbReference type="EMBL" id="JAOYFC010000002">
    <property type="protein sequence ID" value="MCV6824995.1"/>
    <property type="molecule type" value="Genomic_DNA"/>
</dbReference>
<sequence>MARLLNRLRNWIGFGGGREQTPRTLQRGPVTHVIILDGTMSSLDEGHETNAGRLYKMLCALPAQVRPNLRYASGVQWRSWRNTRDVLEGRGINRQIRGAYGFLASRYHTGDKIFLFGYSRGAFAVRSLAGVIDRVGLLKPEHATVRNIRTAYRLYQGPRHSRAIEEFQAAYCRTEVDIQMVGVWDTVKALGMRLPFLWRLTEPKHAFHNHKLGRAVKHGYHALALDENRSAFAPVLWSCPPDWHGDVEQMWFRGTHGDIGGQLSGFEAARPLANIPLVWMLEKAEAVGLTMPEGWRATIDCDPDAPSVGSTRGWGMLFVARGTRVIGRDISERVHETVPEDHKLALELRQAAKPEIKPEQTSQIEA</sequence>
<dbReference type="AlphaFoldDB" id="A0AAE3IZK3"/>
<dbReference type="PANTHER" id="PTHR33840">
    <property type="match status" value="1"/>
</dbReference>
<evidence type="ECO:0000313" key="2">
    <source>
        <dbReference type="EMBL" id="MCV6824995.1"/>
    </source>
</evidence>
<name>A0AAE3IZK3_9RHOB</name>
<evidence type="ECO:0000313" key="3">
    <source>
        <dbReference type="Proteomes" id="UP001208041"/>
    </source>
</evidence>
<gene>
    <name evidence="2" type="ORF">OH136_10555</name>
</gene>
<organism evidence="2 3">
    <name type="scientific">Halocynthiibacter halioticoli</name>
    <dbReference type="NCBI Taxonomy" id="2986804"/>
    <lineage>
        <taxon>Bacteria</taxon>
        <taxon>Pseudomonadati</taxon>
        <taxon>Pseudomonadota</taxon>
        <taxon>Alphaproteobacteria</taxon>
        <taxon>Rhodobacterales</taxon>
        <taxon>Paracoccaceae</taxon>
        <taxon>Halocynthiibacter</taxon>
    </lineage>
</organism>
<keyword evidence="3" id="KW-1185">Reference proteome</keyword>